<keyword evidence="3" id="KW-1185">Reference proteome</keyword>
<dbReference type="InterPro" id="IPR012337">
    <property type="entry name" value="RNaseH-like_sf"/>
</dbReference>
<reference evidence="2 3" key="1">
    <citation type="submission" date="2019-12" db="EMBL/GenBank/DDBJ databases">
        <title>The draft genomic sequence of strain Chitinophaga oryziterrae JCM 16595.</title>
        <authorList>
            <person name="Zhang X."/>
        </authorList>
    </citation>
    <scope>NUCLEOTIDE SEQUENCE [LARGE SCALE GENOMIC DNA]</scope>
    <source>
        <strain evidence="2 3">JCM 16595</strain>
    </source>
</reference>
<feature type="domain" description="Integrase catalytic" evidence="1">
    <location>
        <begin position="3"/>
        <end position="64"/>
    </location>
</feature>
<comment type="caution">
    <text evidence="2">The sequence shown here is derived from an EMBL/GenBank/DDBJ whole genome shotgun (WGS) entry which is preliminary data.</text>
</comment>
<dbReference type="Proteomes" id="UP000468388">
    <property type="component" value="Unassembled WGS sequence"/>
</dbReference>
<dbReference type="GO" id="GO:0003676">
    <property type="term" value="F:nucleic acid binding"/>
    <property type="evidence" value="ECO:0007669"/>
    <property type="project" value="InterPro"/>
</dbReference>
<dbReference type="PANTHER" id="PTHR46889">
    <property type="entry name" value="TRANSPOSASE INSF FOR INSERTION SEQUENCE IS3B-RELATED"/>
    <property type="match status" value="1"/>
</dbReference>
<sequence length="78" mass="8945">MGTAWISDIAYIKTRQGWLYLTIVLDLGDRKIIGWVLSTTMKAEDTVVAVWKMVQTNRPVIKELYSIGQTYPICLYGF</sequence>
<dbReference type="InterPro" id="IPR001584">
    <property type="entry name" value="Integrase_cat-core"/>
</dbReference>
<proteinExistence type="predicted"/>
<protein>
    <submittedName>
        <fullName evidence="2">DDE-type integrase/transposase/recombinase</fullName>
    </submittedName>
</protein>
<dbReference type="InterPro" id="IPR050900">
    <property type="entry name" value="Transposase_IS3/IS150/IS904"/>
</dbReference>
<evidence type="ECO:0000259" key="1">
    <source>
        <dbReference type="Pfam" id="PF00665"/>
    </source>
</evidence>
<dbReference type="AlphaFoldDB" id="A0A6N8J9W8"/>
<dbReference type="PANTHER" id="PTHR46889:SF4">
    <property type="entry name" value="TRANSPOSASE INSO FOR INSERTION SEQUENCE ELEMENT IS911B-RELATED"/>
    <property type="match status" value="1"/>
</dbReference>
<dbReference type="SUPFAM" id="SSF53098">
    <property type="entry name" value="Ribonuclease H-like"/>
    <property type="match status" value="1"/>
</dbReference>
<evidence type="ECO:0000313" key="3">
    <source>
        <dbReference type="Proteomes" id="UP000468388"/>
    </source>
</evidence>
<dbReference type="Pfam" id="PF00665">
    <property type="entry name" value="rve"/>
    <property type="match status" value="1"/>
</dbReference>
<dbReference type="InterPro" id="IPR036397">
    <property type="entry name" value="RNaseH_sf"/>
</dbReference>
<evidence type="ECO:0000313" key="2">
    <source>
        <dbReference type="EMBL" id="MVT42037.1"/>
    </source>
</evidence>
<dbReference type="EMBL" id="WRXO01000004">
    <property type="protein sequence ID" value="MVT42037.1"/>
    <property type="molecule type" value="Genomic_DNA"/>
</dbReference>
<name>A0A6N8J9W8_9BACT</name>
<gene>
    <name evidence="2" type="ORF">GO495_15705</name>
</gene>
<organism evidence="2 3">
    <name type="scientific">Chitinophaga oryziterrae</name>
    <dbReference type="NCBI Taxonomy" id="1031224"/>
    <lineage>
        <taxon>Bacteria</taxon>
        <taxon>Pseudomonadati</taxon>
        <taxon>Bacteroidota</taxon>
        <taxon>Chitinophagia</taxon>
        <taxon>Chitinophagales</taxon>
        <taxon>Chitinophagaceae</taxon>
        <taxon>Chitinophaga</taxon>
    </lineage>
</organism>
<dbReference type="Gene3D" id="3.30.420.10">
    <property type="entry name" value="Ribonuclease H-like superfamily/Ribonuclease H"/>
    <property type="match status" value="1"/>
</dbReference>
<dbReference type="GO" id="GO:0015074">
    <property type="term" value="P:DNA integration"/>
    <property type="evidence" value="ECO:0007669"/>
    <property type="project" value="InterPro"/>
</dbReference>
<accession>A0A6N8J9W8</accession>